<feature type="domain" description="HAMP" evidence="8">
    <location>
        <begin position="366"/>
        <end position="418"/>
    </location>
</feature>
<proteinExistence type="predicted"/>
<dbReference type="SUPFAM" id="SSF55073">
    <property type="entry name" value="Nucleotide cyclase"/>
    <property type="match status" value="1"/>
</dbReference>
<feature type="domain" description="GGDEF" evidence="9">
    <location>
        <begin position="445"/>
        <end position="583"/>
    </location>
</feature>
<keyword evidence="4 7" id="KW-1133">Transmembrane helix</keyword>
<dbReference type="NCBIfam" id="TIGR00254">
    <property type="entry name" value="GGDEF"/>
    <property type="match status" value="1"/>
</dbReference>
<evidence type="ECO:0000256" key="3">
    <source>
        <dbReference type="ARBA" id="ARBA00022692"/>
    </source>
</evidence>
<dbReference type="InterPro" id="IPR033479">
    <property type="entry name" value="dCache_1"/>
</dbReference>
<dbReference type="GO" id="GO:0071111">
    <property type="term" value="F:cyclic-guanylate-specific phosphodiesterase activity"/>
    <property type="evidence" value="ECO:0007669"/>
    <property type="project" value="UniProtKB-EC"/>
</dbReference>
<comment type="subcellular location">
    <subcellularLocation>
        <location evidence="1">Cell membrane</location>
        <topology evidence="1">Multi-pass membrane protein</topology>
    </subcellularLocation>
</comment>
<evidence type="ECO:0000256" key="1">
    <source>
        <dbReference type="ARBA" id="ARBA00004651"/>
    </source>
</evidence>
<dbReference type="CDD" id="cd01949">
    <property type="entry name" value="GGDEF"/>
    <property type="match status" value="1"/>
</dbReference>
<dbReference type="GO" id="GO:0007165">
    <property type="term" value="P:signal transduction"/>
    <property type="evidence" value="ECO:0007669"/>
    <property type="project" value="InterPro"/>
</dbReference>
<evidence type="ECO:0000313" key="10">
    <source>
        <dbReference type="EMBL" id="EXI82027.1"/>
    </source>
</evidence>
<dbReference type="Gene3D" id="3.30.70.270">
    <property type="match status" value="1"/>
</dbReference>
<dbReference type="PATRIC" id="fig|1454003.3.peg.878"/>
<dbReference type="InterPro" id="IPR029787">
    <property type="entry name" value="Nucleotide_cyclase"/>
</dbReference>
<dbReference type="InterPro" id="IPR000160">
    <property type="entry name" value="GGDEF_dom"/>
</dbReference>
<accession>A0A011PYJ3</accession>
<dbReference type="STRING" id="1454003.AW10_00855"/>
<evidence type="ECO:0000313" key="11">
    <source>
        <dbReference type="Proteomes" id="UP000021816"/>
    </source>
</evidence>
<dbReference type="Gene3D" id="6.10.340.10">
    <property type="match status" value="1"/>
</dbReference>
<dbReference type="Pfam" id="PF02743">
    <property type="entry name" value="dCache_1"/>
    <property type="match status" value="1"/>
</dbReference>
<protein>
    <submittedName>
        <fullName evidence="10">Cyclic di-GMP phosphodiesterase Gmr</fullName>
        <ecNumber evidence="10">3.1.4.52</ecNumber>
    </submittedName>
</protein>
<dbReference type="GO" id="GO:0005886">
    <property type="term" value="C:plasma membrane"/>
    <property type="evidence" value="ECO:0007669"/>
    <property type="project" value="UniProtKB-SubCell"/>
</dbReference>
<name>A0A011PYJ3_9PROT</name>
<dbReference type="Gene3D" id="3.30.450.20">
    <property type="entry name" value="PAS domain"/>
    <property type="match status" value="2"/>
</dbReference>
<dbReference type="AlphaFoldDB" id="A0A011PYJ3"/>
<dbReference type="InterPro" id="IPR003660">
    <property type="entry name" value="HAMP_dom"/>
</dbReference>
<dbReference type="EMBL" id="JEMX01000014">
    <property type="protein sequence ID" value="EXI82027.1"/>
    <property type="molecule type" value="Genomic_DNA"/>
</dbReference>
<dbReference type="Pfam" id="PF00990">
    <property type="entry name" value="GGDEF"/>
    <property type="match status" value="1"/>
</dbReference>
<evidence type="ECO:0000256" key="4">
    <source>
        <dbReference type="ARBA" id="ARBA00022989"/>
    </source>
</evidence>
<dbReference type="InterPro" id="IPR052163">
    <property type="entry name" value="DGC-Regulatory_Protein"/>
</dbReference>
<reference evidence="10 11" key="1">
    <citation type="submission" date="2014-02" db="EMBL/GenBank/DDBJ databases">
        <title>Expanding our view of genomic diversity in Candidatus Accumulibacter clades.</title>
        <authorList>
            <person name="Skennerton C.T."/>
            <person name="Barr J.J."/>
            <person name="Slater F.R."/>
            <person name="Bond P.L."/>
            <person name="Tyson G.W."/>
        </authorList>
    </citation>
    <scope>NUCLEOTIDE SEQUENCE [LARGE SCALE GENOMIC DNA]</scope>
    <source>
        <strain evidence="11">BA-92</strain>
    </source>
</reference>
<dbReference type="PROSITE" id="PS50887">
    <property type="entry name" value="GGDEF"/>
    <property type="match status" value="1"/>
</dbReference>
<keyword evidence="10" id="KW-0378">Hydrolase</keyword>
<organism evidence="10 11">
    <name type="scientific">Candidatus Accumulibacter appositus</name>
    <dbReference type="NCBI Taxonomy" id="1454003"/>
    <lineage>
        <taxon>Bacteria</taxon>
        <taxon>Pseudomonadati</taxon>
        <taxon>Pseudomonadota</taxon>
        <taxon>Betaproteobacteria</taxon>
        <taxon>Candidatus Accumulibacter</taxon>
    </lineage>
</organism>
<dbReference type="Pfam" id="PF00672">
    <property type="entry name" value="HAMP"/>
    <property type="match status" value="1"/>
</dbReference>
<comment type="caution">
    <text evidence="10">The sequence shown here is derived from an EMBL/GenBank/DDBJ whole genome shotgun (WGS) entry which is preliminary data.</text>
</comment>
<evidence type="ECO:0000259" key="9">
    <source>
        <dbReference type="PROSITE" id="PS50887"/>
    </source>
</evidence>
<keyword evidence="2" id="KW-1003">Cell membrane</keyword>
<evidence type="ECO:0000256" key="5">
    <source>
        <dbReference type="ARBA" id="ARBA00023136"/>
    </source>
</evidence>
<dbReference type="EC" id="3.1.4.52" evidence="10"/>
<dbReference type="SMART" id="SM00267">
    <property type="entry name" value="GGDEF"/>
    <property type="match status" value="1"/>
</dbReference>
<gene>
    <name evidence="10" type="primary">gmr_6</name>
    <name evidence="10" type="ORF">AW10_00855</name>
</gene>
<keyword evidence="3 7" id="KW-0812">Transmembrane</keyword>
<keyword evidence="5 7" id="KW-0472">Membrane</keyword>
<dbReference type="SUPFAM" id="SSF158472">
    <property type="entry name" value="HAMP domain-like"/>
    <property type="match status" value="1"/>
</dbReference>
<dbReference type="InterPro" id="IPR043128">
    <property type="entry name" value="Rev_trsase/Diguanyl_cyclase"/>
</dbReference>
<feature type="transmembrane region" description="Helical" evidence="7">
    <location>
        <begin position="347"/>
        <end position="368"/>
    </location>
</feature>
<evidence type="ECO:0000259" key="8">
    <source>
        <dbReference type="PROSITE" id="PS50885"/>
    </source>
</evidence>
<sequence>MKFLQILSLRQMLTMPYVVLVLLLAAAIGGLSYSAGRVAVDTLSNQLLSEMVYRIAQAAERHVFGASAVLETAFPTGVAAPANLNDDLDNLRTRFWLATSVHRDPNNYAYYGDRSGRFFGLWRHSESDAELRLRSTGDGPRTIYRFSGIGGELTDPVRETRIFEPRERPWFKSGEKSTMHTWTSVYIDFKTEELVATRARRVNNPAGEFQGVVATDLSLQGVNDFLHSLRLSANGIAYVVETDGQLIGTSRGPHLRKDDAGENVRLNVQDSDDPLVAASYREIRKLLHPSAEAPHPQTAVFETAAGEAVEAAYARIQDAAGLDWIIVVAVPRSDFLSGVTENFKRTVLLALLASLMTILIGFMVLSVVARDLKELAVAARKVGNGDLNAAFDVTRRDEIGDLAKSFRNMQSKLLSDRLTGLANREAFLRRVDERLAQQRELPDPRPFAILFIDLNDFKNINDSFGHDVGDKVLQEIAQRMLTGLRSRDLVARYAGDEFVVMLDAVNNRQDAESARSNIEQLLGAPLLSIDAAALDANTGASIGLAMYPEDGQDVESLVQCSDADMYRRKQAMQGARRGPATASAGADHPGSR</sequence>
<dbReference type="PANTHER" id="PTHR46663:SF3">
    <property type="entry name" value="SLL0267 PROTEIN"/>
    <property type="match status" value="1"/>
</dbReference>
<evidence type="ECO:0000256" key="2">
    <source>
        <dbReference type="ARBA" id="ARBA00022475"/>
    </source>
</evidence>
<feature type="region of interest" description="Disordered" evidence="6">
    <location>
        <begin position="569"/>
        <end position="592"/>
    </location>
</feature>
<dbReference type="Proteomes" id="UP000021816">
    <property type="component" value="Unassembled WGS sequence"/>
</dbReference>
<dbReference type="SMART" id="SM00304">
    <property type="entry name" value="HAMP"/>
    <property type="match status" value="1"/>
</dbReference>
<dbReference type="PANTHER" id="PTHR46663">
    <property type="entry name" value="DIGUANYLATE CYCLASE DGCT-RELATED"/>
    <property type="match status" value="1"/>
</dbReference>
<dbReference type="CDD" id="cd18774">
    <property type="entry name" value="PDC2_HK_sensor"/>
    <property type="match status" value="1"/>
</dbReference>
<dbReference type="CDD" id="cd06225">
    <property type="entry name" value="HAMP"/>
    <property type="match status" value="1"/>
</dbReference>
<dbReference type="PROSITE" id="PS50885">
    <property type="entry name" value="HAMP"/>
    <property type="match status" value="1"/>
</dbReference>
<evidence type="ECO:0000256" key="7">
    <source>
        <dbReference type="SAM" id="Phobius"/>
    </source>
</evidence>
<evidence type="ECO:0000256" key="6">
    <source>
        <dbReference type="SAM" id="MobiDB-lite"/>
    </source>
</evidence>